<feature type="coiled-coil region" evidence="1">
    <location>
        <begin position="40"/>
        <end position="95"/>
    </location>
</feature>
<feature type="coiled-coil region" evidence="1">
    <location>
        <begin position="454"/>
        <end position="488"/>
    </location>
</feature>
<protein>
    <submittedName>
        <fullName evidence="3">Uncharacterized protein</fullName>
    </submittedName>
</protein>
<feature type="compositionally biased region" description="Polar residues" evidence="2">
    <location>
        <begin position="1520"/>
        <end position="1535"/>
    </location>
</feature>
<dbReference type="EMBL" id="CALNXI010000957">
    <property type="protein sequence ID" value="CAH3148694.1"/>
    <property type="molecule type" value="Genomic_DNA"/>
</dbReference>
<feature type="coiled-coil region" evidence="1">
    <location>
        <begin position="824"/>
        <end position="895"/>
    </location>
</feature>
<feature type="coiled-coil region" evidence="1">
    <location>
        <begin position="515"/>
        <end position="780"/>
    </location>
</feature>
<comment type="caution">
    <text evidence="3">The sequence shown here is derived from an EMBL/GenBank/DDBJ whole genome shotgun (WGS) entry which is preliminary data.</text>
</comment>
<keyword evidence="4" id="KW-1185">Reference proteome</keyword>
<evidence type="ECO:0000256" key="2">
    <source>
        <dbReference type="SAM" id="MobiDB-lite"/>
    </source>
</evidence>
<evidence type="ECO:0000313" key="3">
    <source>
        <dbReference type="EMBL" id="CAH3148694.1"/>
    </source>
</evidence>
<feature type="region of interest" description="Disordered" evidence="2">
    <location>
        <begin position="1520"/>
        <end position="1542"/>
    </location>
</feature>
<reference evidence="3 4" key="1">
    <citation type="submission" date="2022-05" db="EMBL/GenBank/DDBJ databases">
        <authorList>
            <consortium name="Genoscope - CEA"/>
            <person name="William W."/>
        </authorList>
    </citation>
    <scope>NUCLEOTIDE SEQUENCE [LARGE SCALE GENOMIC DNA]</scope>
</reference>
<sequence>MDSGEELPNLSNELITECPLDFEEDPVQLDFGTVYYESTYQQLARDRDDLRQRYEREKRERESLETKYHYEFDQKVYFEEKLSELSRSLSKYEEELCTLRLENSHLKAQFGQLKSAIQKRMSSVAVGVTQIGKTGESSSGNGFSFIATSTDEVSSNRLYKQEVALLAQENELFKHIIDVIDKQDNSKVTIDEGVSGQSDERLRWFENEDVARLEREKAQLEDHVKELERSNLELERTLEDVRNKAEDNLRACKRESKVLESELYSQSTVVEDYEVQMSQMKQTYEGEIRQLELKLEMEVTSSKELQRQSQQLELSIRKLEEERKELLVKIEEAYKAENEIVEERTALEESYSRDFIELRRNFEEENQKKEEMSIELERLANELVECEKQKNEMEARFFHEAQELRIQLEKERDEIYSYLNSAAVTQVMQSNVTPANQLSGFFSSPSGTQTLMKDEEWKMKLTEEVRKKEKLEEENKKLLYQVNELLEQNRGNRGSNTTSVTEQRLDYDRNNKMSYSDNNEKVRDLEVEIEELKEHCRVLEKDAKKKKDLENKNIELCEEIEEITVKKAGVVKKQKELVKELDNSLSSVHQVEDKNRRLAEEVENLSRKMRQMEENFRSEKDDWMRNYTKEKTLQMNDLLSEKEAIERKYNEQMKLSRNLEAEKNSLETRIFDLEREKERIERKKSEITSNLTKEIHFERGRTKMIKDELDESVEIFKKKTEQLETTLYEKKKRYDEEIRVMEEEKQRIRADLENEKEAYRRRFEEERKIMEGRIIEIETKLRKQTTVSNDFVQSQVAGVIDNDAGSANVAIYQSGLNSSSHQIVSDLKRQIETLRRENEALQDTIQDTERKHRREIKDLEYDFEQKSRRVKNEIEKEFRRKIDDYERQVENIKGQASISQDISGTVSDKRGHQDMSQLVIEHKEQMDGLRKQVKLQMDAFKVENQNLKKELQDERNNLKGHRKDEVTLLHNTVHKLTEELKKLKNERENLLSKLRREKGNCSKQIIDMNETVSKVREECEKRIREEKENAQRSINDLKKTLALTESRMRSIEEKYRKELHQQEVKFEYKKTELEQNTSDLEIRLKESLQMEYKIALEKEKEKFEETLRVLRKEITSLQEQRKQIQTKITQRQSMQSSHSLRVDKKWSSNNASFYKSKADTEYRISISRETKHLENRIADLEREVEVLKKEKKDIKASYRQEKMQIQEEFERERDRVEEKYRKKIEDLKRRLHAATLQIQPLLLSSNEWDSPSSTLRYALDTTESLQGKAFSADTQGSALATQLSILKDRMEDIEVRQKRSMNSNTRKKTTVRFSSNLEGGQTTQSRLSGSRSLSMLDLSSSSQLRSGTFGKSRISHGLHSSGRINSEATENRSFLSQSQRNPYSSRQGVRARDDQFLTSQNYGYGGSSLPTLGRSASLSSRAPLFFHGRTLSGFDASQLMQSRHPFRGDQYFLPSVGILGGLSQTRAGILGGSFIGTRGLHAGFGLLSPVPAPAFYGQSGVSSTDRQLLHSSSLNDLYQQPKAQDQGTSSNTRVAQVSAEIKKSSDSSEEVIGCELGSMGSTAALSKVQCSEVQSSDMNVTSTHAVPAQQANSQLAANQGDQVECKINDEDTEPTEGAEDGFMGEKVRLASVQVMSENAIKAGD</sequence>
<feature type="compositionally biased region" description="Polar residues" evidence="2">
    <location>
        <begin position="1311"/>
        <end position="1324"/>
    </location>
</feature>
<proteinExistence type="predicted"/>
<dbReference type="PANTHER" id="PTHR18898">
    <property type="entry name" value="NUCLEOPROTEIN TPR-RELATED"/>
    <property type="match status" value="1"/>
</dbReference>
<feature type="coiled-coil region" evidence="1">
    <location>
        <begin position="1163"/>
        <end position="1237"/>
    </location>
</feature>
<feature type="region of interest" description="Disordered" evidence="2">
    <location>
        <begin position="1295"/>
        <end position="1392"/>
    </location>
</feature>
<feature type="coiled-coil region" evidence="1">
    <location>
        <begin position="203"/>
        <end position="396"/>
    </location>
</feature>
<dbReference type="Proteomes" id="UP001159427">
    <property type="component" value="Unassembled WGS sequence"/>
</dbReference>
<dbReference type="PANTHER" id="PTHR18898:SF2">
    <property type="entry name" value="NUCLEOPROTEIN TPR"/>
    <property type="match status" value="1"/>
</dbReference>
<name>A0ABN8PU07_9CNID</name>
<accession>A0ABN8PU07</accession>
<evidence type="ECO:0000313" key="4">
    <source>
        <dbReference type="Proteomes" id="UP001159427"/>
    </source>
</evidence>
<feature type="compositionally biased region" description="Low complexity" evidence="2">
    <location>
        <begin position="1325"/>
        <end position="1346"/>
    </location>
</feature>
<feature type="coiled-coil region" evidence="1">
    <location>
        <begin position="930"/>
        <end position="1127"/>
    </location>
</feature>
<feature type="compositionally biased region" description="Polar residues" evidence="2">
    <location>
        <begin position="1362"/>
        <end position="1387"/>
    </location>
</feature>
<keyword evidence="1" id="KW-0175">Coiled coil</keyword>
<gene>
    <name evidence="3" type="ORF">PEVE_00044673</name>
</gene>
<evidence type="ECO:0000256" key="1">
    <source>
        <dbReference type="SAM" id="Coils"/>
    </source>
</evidence>
<organism evidence="3 4">
    <name type="scientific">Porites evermanni</name>
    <dbReference type="NCBI Taxonomy" id="104178"/>
    <lineage>
        <taxon>Eukaryota</taxon>
        <taxon>Metazoa</taxon>
        <taxon>Cnidaria</taxon>
        <taxon>Anthozoa</taxon>
        <taxon>Hexacorallia</taxon>
        <taxon>Scleractinia</taxon>
        <taxon>Fungiina</taxon>
        <taxon>Poritidae</taxon>
        <taxon>Porites</taxon>
    </lineage>
</organism>